<reference evidence="1 2" key="1">
    <citation type="submission" date="2017-11" db="EMBL/GenBank/DDBJ databases">
        <title>De novo assembly and phasing of dikaryotic genomes from two isolates of Puccinia coronata f. sp. avenae, the causal agent of oat crown rust.</title>
        <authorList>
            <person name="Miller M.E."/>
            <person name="Zhang Y."/>
            <person name="Omidvar V."/>
            <person name="Sperschneider J."/>
            <person name="Schwessinger B."/>
            <person name="Raley C."/>
            <person name="Palmer J.M."/>
            <person name="Garnica D."/>
            <person name="Upadhyaya N."/>
            <person name="Rathjen J."/>
            <person name="Taylor J.M."/>
            <person name="Park R.F."/>
            <person name="Dodds P.N."/>
            <person name="Hirsch C.D."/>
            <person name="Kianian S.F."/>
            <person name="Figueroa M."/>
        </authorList>
    </citation>
    <scope>NUCLEOTIDE SEQUENCE [LARGE SCALE GENOMIC DNA]</scope>
    <source>
        <strain evidence="1">12SD80</strain>
    </source>
</reference>
<accession>A0A2N5VHH5</accession>
<dbReference type="Proteomes" id="UP000235392">
    <property type="component" value="Unassembled WGS sequence"/>
</dbReference>
<gene>
    <name evidence="1" type="ORF">PCASD_01933</name>
</gene>
<dbReference type="EMBL" id="PGCI01000016">
    <property type="protein sequence ID" value="PLW49437.1"/>
    <property type="molecule type" value="Genomic_DNA"/>
</dbReference>
<evidence type="ECO:0000313" key="2">
    <source>
        <dbReference type="Proteomes" id="UP000235392"/>
    </source>
</evidence>
<name>A0A2N5VHH5_9BASI</name>
<sequence length="69" mass="7570">MPNYGAATLTLNGFSLNLKLYSQITNWYHPRPVRKDSLGSYLYLPTVLQPLHSKSLLCSTGSANPNGST</sequence>
<dbReference type="AlphaFoldDB" id="A0A2N5VHH5"/>
<comment type="caution">
    <text evidence="1">The sequence shown here is derived from an EMBL/GenBank/DDBJ whole genome shotgun (WGS) entry which is preliminary data.</text>
</comment>
<proteinExistence type="predicted"/>
<evidence type="ECO:0000313" key="1">
    <source>
        <dbReference type="EMBL" id="PLW49437.1"/>
    </source>
</evidence>
<protein>
    <submittedName>
        <fullName evidence="1">Uncharacterized protein</fullName>
    </submittedName>
</protein>
<organism evidence="1 2">
    <name type="scientific">Puccinia coronata f. sp. avenae</name>
    <dbReference type="NCBI Taxonomy" id="200324"/>
    <lineage>
        <taxon>Eukaryota</taxon>
        <taxon>Fungi</taxon>
        <taxon>Dikarya</taxon>
        <taxon>Basidiomycota</taxon>
        <taxon>Pucciniomycotina</taxon>
        <taxon>Pucciniomycetes</taxon>
        <taxon>Pucciniales</taxon>
        <taxon>Pucciniaceae</taxon>
        <taxon>Puccinia</taxon>
    </lineage>
</organism>